<dbReference type="RefSeq" id="WP_104520326.1">
    <property type="nucleotide sequence ID" value="NZ_NHRY01000205.1"/>
</dbReference>
<dbReference type="PANTHER" id="PTHR37424">
    <property type="entry name" value="BACTERIOFERRITIN-ASSOCIATED FERREDOXIN"/>
    <property type="match status" value="1"/>
</dbReference>
<organism evidence="10 11">
    <name type="scientific">Rhodopila globiformis</name>
    <name type="common">Rhodopseudomonas globiformis</name>
    <dbReference type="NCBI Taxonomy" id="1071"/>
    <lineage>
        <taxon>Bacteria</taxon>
        <taxon>Pseudomonadati</taxon>
        <taxon>Pseudomonadota</taxon>
        <taxon>Alphaproteobacteria</taxon>
        <taxon>Acetobacterales</taxon>
        <taxon>Acetobacteraceae</taxon>
        <taxon>Rhodopila</taxon>
    </lineage>
</organism>
<evidence type="ECO:0000256" key="8">
    <source>
        <dbReference type="ARBA" id="ARBA00046332"/>
    </source>
</evidence>
<keyword evidence="2" id="KW-0001">2Fe-2S</keyword>
<dbReference type="GO" id="GO:0051537">
    <property type="term" value="F:2 iron, 2 sulfur cluster binding"/>
    <property type="evidence" value="ECO:0007669"/>
    <property type="project" value="UniProtKB-KW"/>
</dbReference>
<evidence type="ECO:0000256" key="7">
    <source>
        <dbReference type="ARBA" id="ARBA00039386"/>
    </source>
</evidence>
<keyword evidence="4" id="KW-0249">Electron transport</keyword>
<dbReference type="Proteomes" id="UP000239724">
    <property type="component" value="Unassembled WGS sequence"/>
</dbReference>
<keyword evidence="1" id="KW-0813">Transport</keyword>
<evidence type="ECO:0000256" key="2">
    <source>
        <dbReference type="ARBA" id="ARBA00022714"/>
    </source>
</evidence>
<evidence type="ECO:0000256" key="5">
    <source>
        <dbReference type="ARBA" id="ARBA00023004"/>
    </source>
</evidence>
<keyword evidence="5" id="KW-0408">Iron</keyword>
<keyword evidence="6" id="KW-0411">Iron-sulfur</keyword>
<evidence type="ECO:0000313" key="10">
    <source>
        <dbReference type="EMBL" id="PPQ30779.1"/>
    </source>
</evidence>
<comment type="caution">
    <text evidence="10">The sequence shown here is derived from an EMBL/GenBank/DDBJ whole genome shotgun (WGS) entry which is preliminary data.</text>
</comment>
<dbReference type="OrthoDB" id="7428628at2"/>
<keyword evidence="11" id="KW-1185">Reference proteome</keyword>
<sequence length="65" mass="7286">MYICICNALTDKKVEQAVEAVNSQRPRDVYAACDCRAQCGRCVKTILQMLRDHTLQIEGKLQGAD</sequence>
<protein>
    <recommendedName>
        <fullName evidence="7">Bacterioferritin-associated ferredoxin</fullName>
    </recommendedName>
</protein>
<evidence type="ECO:0000313" key="11">
    <source>
        <dbReference type="Proteomes" id="UP000239724"/>
    </source>
</evidence>
<feature type="domain" description="BFD-like [2Fe-2S]-binding" evidence="9">
    <location>
        <begin position="2"/>
        <end position="51"/>
    </location>
</feature>
<dbReference type="Gene3D" id="1.10.10.1100">
    <property type="entry name" value="BFD-like [2Fe-2S]-binding domain"/>
    <property type="match status" value="1"/>
</dbReference>
<name>A0A2S6N841_RHOGL</name>
<dbReference type="PANTHER" id="PTHR37424:SF1">
    <property type="entry name" value="BACTERIOFERRITIN-ASSOCIATED FERREDOXIN"/>
    <property type="match status" value="1"/>
</dbReference>
<comment type="similarity">
    <text evidence="8">Belongs to the Bfd family.</text>
</comment>
<reference evidence="10 11" key="1">
    <citation type="journal article" date="2018" name="Arch. Microbiol.">
        <title>New insights into the metabolic potential of the phototrophic purple bacterium Rhodopila globiformis DSM 161(T) from its draft genome sequence and evidence for a vanadium-dependent nitrogenase.</title>
        <authorList>
            <person name="Imhoff J.F."/>
            <person name="Rahn T."/>
            <person name="Kunzel S."/>
            <person name="Neulinger S.C."/>
        </authorList>
    </citation>
    <scope>NUCLEOTIDE SEQUENCE [LARGE SCALE GENOMIC DNA]</scope>
    <source>
        <strain evidence="10 11">DSM 161</strain>
    </source>
</reference>
<keyword evidence="3" id="KW-0479">Metal-binding</keyword>
<dbReference type="InterPro" id="IPR041854">
    <property type="entry name" value="BFD-like_2Fe2S-bd_dom_sf"/>
</dbReference>
<evidence type="ECO:0000256" key="6">
    <source>
        <dbReference type="ARBA" id="ARBA00023014"/>
    </source>
</evidence>
<evidence type="ECO:0000256" key="4">
    <source>
        <dbReference type="ARBA" id="ARBA00022982"/>
    </source>
</evidence>
<dbReference type="EMBL" id="NHRY01000205">
    <property type="protein sequence ID" value="PPQ30779.1"/>
    <property type="molecule type" value="Genomic_DNA"/>
</dbReference>
<dbReference type="InterPro" id="IPR052371">
    <property type="entry name" value="BFD-associated_ferredoxin"/>
</dbReference>
<dbReference type="AlphaFoldDB" id="A0A2S6N841"/>
<evidence type="ECO:0000256" key="1">
    <source>
        <dbReference type="ARBA" id="ARBA00022448"/>
    </source>
</evidence>
<gene>
    <name evidence="10" type="ORF">CCS01_18635</name>
</gene>
<evidence type="ECO:0000259" key="9">
    <source>
        <dbReference type="Pfam" id="PF04324"/>
    </source>
</evidence>
<dbReference type="InterPro" id="IPR007419">
    <property type="entry name" value="BFD-like_2Fe2S-bd_dom"/>
</dbReference>
<dbReference type="GO" id="GO:0046872">
    <property type="term" value="F:metal ion binding"/>
    <property type="evidence" value="ECO:0007669"/>
    <property type="project" value="UniProtKB-KW"/>
</dbReference>
<dbReference type="Pfam" id="PF04324">
    <property type="entry name" value="Fer2_BFD"/>
    <property type="match status" value="1"/>
</dbReference>
<accession>A0A2S6N841</accession>
<proteinExistence type="inferred from homology"/>
<evidence type="ECO:0000256" key="3">
    <source>
        <dbReference type="ARBA" id="ARBA00022723"/>
    </source>
</evidence>